<dbReference type="Proteomes" id="UP000501568">
    <property type="component" value="Chromosome"/>
</dbReference>
<dbReference type="InterPro" id="IPR029058">
    <property type="entry name" value="AB_hydrolase_fold"/>
</dbReference>
<gene>
    <name evidence="2" type="ORF">G5C33_13810</name>
</gene>
<keyword evidence="3" id="KW-1185">Reference proteome</keyword>
<name>A0A6G6Y731_9SPHN</name>
<feature type="domain" description="AB hydrolase-1" evidence="1">
    <location>
        <begin position="5"/>
        <end position="230"/>
    </location>
</feature>
<protein>
    <submittedName>
        <fullName evidence="2">Alpha/beta hydrolase</fullName>
    </submittedName>
</protein>
<dbReference type="PANTHER" id="PTHR37017:SF11">
    <property type="entry name" value="ESTERASE_LIPASE_THIOESTERASE DOMAIN-CONTAINING PROTEIN"/>
    <property type="match status" value="1"/>
</dbReference>
<dbReference type="RefSeq" id="WP_165327762.1">
    <property type="nucleotide sequence ID" value="NZ_CP049109.1"/>
</dbReference>
<evidence type="ECO:0000259" key="1">
    <source>
        <dbReference type="Pfam" id="PF12697"/>
    </source>
</evidence>
<evidence type="ECO:0000313" key="2">
    <source>
        <dbReference type="EMBL" id="QIG80754.1"/>
    </source>
</evidence>
<dbReference type="SUPFAM" id="SSF53474">
    <property type="entry name" value="alpha/beta-Hydrolases"/>
    <property type="match status" value="1"/>
</dbReference>
<keyword evidence="2" id="KW-0378">Hydrolase</keyword>
<sequence length="243" mass="26899">MATYVLVHGGGHGGWCYKPVARLLRRAGHDVYTPTMTGEGERAHLLSAHVGLDMQITDIVNVLQYEDLRDVILVGHSYGGMIITGVADRIADRVGHLVYLDAAWPKNGQSLEDHAGPMMQMARAMGRVVDGIELTLFPGNDPMSYYGVTDPATQAWMRDRLTPHPWRCFEDKLILTNEAETARIPQSHIVCTYSIPGRDMPAITERAEGRVWEIDTGHDLMLTEPEKTAELLLRVAPLMGGAQ</sequence>
<dbReference type="AlphaFoldDB" id="A0A6G6Y731"/>
<organism evidence="2 3">
    <name type="scientific">Stakelama tenebrarum</name>
    <dbReference type="NCBI Taxonomy" id="2711215"/>
    <lineage>
        <taxon>Bacteria</taxon>
        <taxon>Pseudomonadati</taxon>
        <taxon>Pseudomonadota</taxon>
        <taxon>Alphaproteobacteria</taxon>
        <taxon>Sphingomonadales</taxon>
        <taxon>Sphingomonadaceae</taxon>
        <taxon>Stakelama</taxon>
    </lineage>
</organism>
<dbReference type="KEGG" id="spzr:G5C33_13810"/>
<accession>A0A6G6Y731</accession>
<dbReference type="EMBL" id="CP049109">
    <property type="protein sequence ID" value="QIG80754.1"/>
    <property type="molecule type" value="Genomic_DNA"/>
</dbReference>
<reference evidence="2 3" key="1">
    <citation type="submission" date="2020-02" db="EMBL/GenBank/DDBJ databases">
        <authorList>
            <person name="Zheng R.K."/>
            <person name="Sun C.M."/>
        </authorList>
    </citation>
    <scope>NUCLEOTIDE SEQUENCE [LARGE SCALE GENOMIC DNA]</scope>
    <source>
        <strain evidence="3">zrk23</strain>
    </source>
</reference>
<dbReference type="InterPro" id="IPR000073">
    <property type="entry name" value="AB_hydrolase_1"/>
</dbReference>
<proteinExistence type="predicted"/>
<evidence type="ECO:0000313" key="3">
    <source>
        <dbReference type="Proteomes" id="UP000501568"/>
    </source>
</evidence>
<dbReference type="InterPro" id="IPR052897">
    <property type="entry name" value="Sec-Metab_Biosynth_Hydrolase"/>
</dbReference>
<dbReference type="Gene3D" id="3.40.50.1820">
    <property type="entry name" value="alpha/beta hydrolase"/>
    <property type="match status" value="1"/>
</dbReference>
<dbReference type="Pfam" id="PF12697">
    <property type="entry name" value="Abhydrolase_6"/>
    <property type="match status" value="1"/>
</dbReference>
<dbReference type="PANTHER" id="PTHR37017">
    <property type="entry name" value="AB HYDROLASE-1 DOMAIN-CONTAINING PROTEIN-RELATED"/>
    <property type="match status" value="1"/>
</dbReference>
<dbReference type="GO" id="GO:0016787">
    <property type="term" value="F:hydrolase activity"/>
    <property type="evidence" value="ECO:0007669"/>
    <property type="project" value="UniProtKB-KW"/>
</dbReference>